<name>A0A258HDJ6_9CAUL</name>
<dbReference type="AlphaFoldDB" id="A0A258HDJ6"/>
<protein>
    <submittedName>
        <fullName evidence="1">Uncharacterized protein</fullName>
    </submittedName>
</protein>
<sequence>MSIRNLLIDLNAAEDLPRLHVVLALAADPGAADLTAVAARGVTPPGHGFPVGPGVMQVRERDIRTAVLSLQADLVARAEDLRLEWGGDVTADGPLPCLRIH</sequence>
<organism evidence="1 2">
    <name type="scientific">Brevundimonas subvibrioides</name>
    <dbReference type="NCBI Taxonomy" id="74313"/>
    <lineage>
        <taxon>Bacteria</taxon>
        <taxon>Pseudomonadati</taxon>
        <taxon>Pseudomonadota</taxon>
        <taxon>Alphaproteobacteria</taxon>
        <taxon>Caulobacterales</taxon>
        <taxon>Caulobacteraceae</taxon>
        <taxon>Brevundimonas</taxon>
    </lineage>
</organism>
<dbReference type="EMBL" id="NCEQ01000017">
    <property type="protein sequence ID" value="OYX55051.1"/>
    <property type="molecule type" value="Genomic_DNA"/>
</dbReference>
<evidence type="ECO:0000313" key="1">
    <source>
        <dbReference type="EMBL" id="OYX55051.1"/>
    </source>
</evidence>
<proteinExistence type="predicted"/>
<dbReference type="Proteomes" id="UP000216147">
    <property type="component" value="Unassembled WGS sequence"/>
</dbReference>
<accession>A0A258HDJ6</accession>
<reference evidence="1 2" key="1">
    <citation type="submission" date="2017-03" db="EMBL/GenBank/DDBJ databases">
        <title>Lifting the veil on microbial sulfur biogeochemistry in mining wastewaters.</title>
        <authorList>
            <person name="Kantor R.S."/>
            <person name="Colenbrander Nelson T."/>
            <person name="Marshall S."/>
            <person name="Bennett D."/>
            <person name="Apte S."/>
            <person name="Camacho D."/>
            <person name="Thomas B.C."/>
            <person name="Warren L.A."/>
            <person name="Banfield J.F."/>
        </authorList>
    </citation>
    <scope>NUCLEOTIDE SEQUENCE [LARGE SCALE GENOMIC DNA]</scope>
    <source>
        <strain evidence="1">32-68-21</strain>
    </source>
</reference>
<evidence type="ECO:0000313" key="2">
    <source>
        <dbReference type="Proteomes" id="UP000216147"/>
    </source>
</evidence>
<comment type="caution">
    <text evidence="1">The sequence shown here is derived from an EMBL/GenBank/DDBJ whole genome shotgun (WGS) entry which is preliminary data.</text>
</comment>
<gene>
    <name evidence="1" type="ORF">B7Y86_14695</name>
</gene>